<accession>A0A0E9NHV7</accession>
<protein>
    <recommendedName>
        <fullName evidence="2">Thioredoxin domain-containing protein</fullName>
    </recommendedName>
</protein>
<proteinExistence type="predicted"/>
<dbReference type="Gene3D" id="3.40.30.10">
    <property type="entry name" value="Glutaredoxin"/>
    <property type="match status" value="1"/>
</dbReference>
<organism evidence="3 4">
    <name type="scientific">Saitoella complicata (strain BCRC 22490 / CBS 7301 / JCM 7358 / NBRC 10748 / NRRL Y-17804)</name>
    <dbReference type="NCBI Taxonomy" id="698492"/>
    <lineage>
        <taxon>Eukaryota</taxon>
        <taxon>Fungi</taxon>
        <taxon>Dikarya</taxon>
        <taxon>Ascomycota</taxon>
        <taxon>Taphrinomycotina</taxon>
        <taxon>Taphrinomycotina incertae sedis</taxon>
        <taxon>Saitoella</taxon>
    </lineage>
</organism>
<reference evidence="3 4" key="1">
    <citation type="journal article" date="2011" name="J. Gen. Appl. Microbiol.">
        <title>Draft genome sequencing of the enigmatic yeast Saitoella complicata.</title>
        <authorList>
            <person name="Nishida H."/>
            <person name="Hamamoto M."/>
            <person name="Sugiyama J."/>
        </authorList>
    </citation>
    <scope>NUCLEOTIDE SEQUENCE [LARGE SCALE GENOMIC DNA]</scope>
    <source>
        <strain evidence="3 4">NRRL Y-17804</strain>
    </source>
</reference>
<dbReference type="GO" id="GO:0005788">
    <property type="term" value="C:endoplasmic reticulum lumen"/>
    <property type="evidence" value="ECO:0007669"/>
    <property type="project" value="TreeGrafter"/>
</dbReference>
<dbReference type="EMBL" id="BACD03000019">
    <property type="protein sequence ID" value="GAO48990.1"/>
    <property type="molecule type" value="Genomic_DNA"/>
</dbReference>
<keyword evidence="1" id="KW-1133">Transmembrane helix</keyword>
<name>A0A0E9NHV7_SAICN</name>
<keyword evidence="1" id="KW-0812">Transmembrane</keyword>
<reference evidence="3 4" key="2">
    <citation type="journal article" date="2014" name="J. Gen. Appl. Microbiol.">
        <title>The early diverging ascomycetous budding yeast Saitoella complicata has three histone deacetylases belonging to the Clr6, Hos2, and Rpd3 lineages.</title>
        <authorList>
            <person name="Nishida H."/>
            <person name="Matsumoto T."/>
            <person name="Kondo S."/>
            <person name="Hamamoto M."/>
            <person name="Yoshikawa H."/>
        </authorList>
    </citation>
    <scope>NUCLEOTIDE SEQUENCE [LARGE SCALE GENOMIC DNA]</scope>
    <source>
        <strain evidence="3 4">NRRL Y-17804</strain>
    </source>
</reference>
<evidence type="ECO:0000256" key="1">
    <source>
        <dbReference type="SAM" id="Phobius"/>
    </source>
</evidence>
<dbReference type="AlphaFoldDB" id="A0A0E9NHV7"/>
<reference evidence="3 4" key="3">
    <citation type="journal article" date="2015" name="Genome Announc.">
        <title>Draft Genome Sequence of the Archiascomycetous Yeast Saitoella complicata.</title>
        <authorList>
            <person name="Yamauchi K."/>
            <person name="Kondo S."/>
            <person name="Hamamoto M."/>
            <person name="Takahashi Y."/>
            <person name="Ogura Y."/>
            <person name="Hayashi T."/>
            <person name="Nishida H."/>
        </authorList>
    </citation>
    <scope>NUCLEOTIDE SEQUENCE [LARGE SCALE GENOMIC DNA]</scope>
    <source>
        <strain evidence="3 4">NRRL Y-17804</strain>
    </source>
</reference>
<evidence type="ECO:0000259" key="2">
    <source>
        <dbReference type="PROSITE" id="PS51352"/>
    </source>
</evidence>
<dbReference type="STRING" id="698492.A0A0E9NHV7"/>
<dbReference type="InterPro" id="IPR013766">
    <property type="entry name" value="Thioredoxin_domain"/>
</dbReference>
<evidence type="ECO:0000313" key="3">
    <source>
        <dbReference type="EMBL" id="GAO48990.1"/>
    </source>
</evidence>
<gene>
    <name evidence="3" type="ORF">G7K_3151-t1</name>
</gene>
<dbReference type="SUPFAM" id="SSF52833">
    <property type="entry name" value="Thioredoxin-like"/>
    <property type="match status" value="1"/>
</dbReference>
<dbReference type="CDD" id="cd02961">
    <property type="entry name" value="PDI_a_family"/>
    <property type="match status" value="1"/>
</dbReference>
<sequence length="396" mass="42501">MSYEEECEFKVASVNAVMQRSVNLISTADHTRHLSTSSMILRSVFLCVVTLALLFLASSTNALYTSKDAVKHLTPRTLTPTLHPSLPTLIEFYAPWCGHCKSLAPIYARAAHHLSTHANVTLAAVDCTQEQEMCGEWGVRGYPTLKAVWAGKGGGVGRVEEYGGQRTVEGIVGAMRGWMPGRLLTGKRIGEVLQGKDGGKSVVVVGKKGGKRGKVPLVVKALAAHFSGVGVGYLTHDDAKKLPSLAAFEGDAAKVVFGDGGSGAQTRVYEGDMTFGPIAAFLLKALTPPRAVVSSLGQLREVCGRKTCLLVPASAGLVVDELVESPKLAGVEVYQVAGDLGLEEITTVNLRKKWMVTKMDDTLAVEEWMEAVRIGEVKREELPVAWRQEATGKDEL</sequence>
<keyword evidence="1" id="KW-0472">Membrane</keyword>
<feature type="domain" description="Thioredoxin" evidence="2">
    <location>
        <begin position="46"/>
        <end position="227"/>
    </location>
</feature>
<evidence type="ECO:0000313" key="4">
    <source>
        <dbReference type="Proteomes" id="UP000033140"/>
    </source>
</evidence>
<dbReference type="PROSITE" id="PS00194">
    <property type="entry name" value="THIOREDOXIN_1"/>
    <property type="match status" value="1"/>
</dbReference>
<dbReference type="GO" id="GO:0034976">
    <property type="term" value="P:response to endoplasmic reticulum stress"/>
    <property type="evidence" value="ECO:0007669"/>
    <property type="project" value="TreeGrafter"/>
</dbReference>
<dbReference type="PANTHER" id="PTHR45815:SF6">
    <property type="entry name" value="YALI0E02420P"/>
    <property type="match status" value="1"/>
</dbReference>
<dbReference type="InterPro" id="IPR017937">
    <property type="entry name" value="Thioredoxin_CS"/>
</dbReference>
<dbReference type="Proteomes" id="UP000033140">
    <property type="component" value="Unassembled WGS sequence"/>
</dbReference>
<dbReference type="PANTHER" id="PTHR45815">
    <property type="entry name" value="PROTEIN DISULFIDE-ISOMERASE A6"/>
    <property type="match status" value="1"/>
</dbReference>
<dbReference type="GO" id="GO:0015035">
    <property type="term" value="F:protein-disulfide reductase activity"/>
    <property type="evidence" value="ECO:0007669"/>
    <property type="project" value="TreeGrafter"/>
</dbReference>
<feature type="transmembrane region" description="Helical" evidence="1">
    <location>
        <begin position="39"/>
        <end position="57"/>
    </location>
</feature>
<keyword evidence="4" id="KW-1185">Reference proteome</keyword>
<dbReference type="InterPro" id="IPR036249">
    <property type="entry name" value="Thioredoxin-like_sf"/>
</dbReference>
<dbReference type="Pfam" id="PF00085">
    <property type="entry name" value="Thioredoxin"/>
    <property type="match status" value="1"/>
</dbReference>
<dbReference type="PROSITE" id="PS51352">
    <property type="entry name" value="THIOREDOXIN_2"/>
    <property type="match status" value="1"/>
</dbReference>
<dbReference type="PRINTS" id="PR00421">
    <property type="entry name" value="THIOREDOXIN"/>
</dbReference>
<comment type="caution">
    <text evidence="3">The sequence shown here is derived from an EMBL/GenBank/DDBJ whole genome shotgun (WGS) entry which is preliminary data.</text>
</comment>